<evidence type="ECO:0000256" key="7">
    <source>
        <dbReference type="ARBA" id="ARBA00049014"/>
    </source>
</evidence>
<comment type="catalytic activity">
    <reaction evidence="8">
        <text>L-threonyl-[protein] + ATP = O-phospho-L-threonyl-[protein] + ADP + H(+)</text>
        <dbReference type="Rhea" id="RHEA:46608"/>
        <dbReference type="Rhea" id="RHEA-COMP:11060"/>
        <dbReference type="Rhea" id="RHEA-COMP:11605"/>
        <dbReference type="ChEBI" id="CHEBI:15378"/>
        <dbReference type="ChEBI" id="CHEBI:30013"/>
        <dbReference type="ChEBI" id="CHEBI:30616"/>
        <dbReference type="ChEBI" id="CHEBI:61977"/>
        <dbReference type="ChEBI" id="CHEBI:456216"/>
        <dbReference type="EC" id="2.7.12.2"/>
    </reaction>
</comment>
<dbReference type="EC" id="2.7.12.2" evidence="6"/>
<dbReference type="InterPro" id="IPR011009">
    <property type="entry name" value="Kinase-like_dom_sf"/>
</dbReference>
<dbReference type="GO" id="GO:0051707">
    <property type="term" value="P:response to other organism"/>
    <property type="evidence" value="ECO:0007669"/>
    <property type="project" value="UniProtKB-ARBA"/>
</dbReference>
<evidence type="ECO:0000256" key="4">
    <source>
        <dbReference type="ARBA" id="ARBA00022840"/>
    </source>
</evidence>
<accession>A0AAW1J7Y0</accession>
<evidence type="ECO:0000256" key="8">
    <source>
        <dbReference type="ARBA" id="ARBA00049299"/>
    </source>
</evidence>
<dbReference type="SUPFAM" id="SSF56112">
    <property type="entry name" value="Protein kinase-like (PK-like)"/>
    <property type="match status" value="1"/>
</dbReference>
<protein>
    <recommendedName>
        <fullName evidence="6">mitogen-activated protein kinase kinase</fullName>
        <ecNumber evidence="6">2.7.12.2</ecNumber>
    </recommendedName>
</protein>
<organism evidence="11 12">
    <name type="scientific">Saponaria officinalis</name>
    <name type="common">Common soapwort</name>
    <name type="synonym">Lychnis saponaria</name>
    <dbReference type="NCBI Taxonomy" id="3572"/>
    <lineage>
        <taxon>Eukaryota</taxon>
        <taxon>Viridiplantae</taxon>
        <taxon>Streptophyta</taxon>
        <taxon>Embryophyta</taxon>
        <taxon>Tracheophyta</taxon>
        <taxon>Spermatophyta</taxon>
        <taxon>Magnoliopsida</taxon>
        <taxon>eudicotyledons</taxon>
        <taxon>Gunneridae</taxon>
        <taxon>Pentapetalae</taxon>
        <taxon>Caryophyllales</taxon>
        <taxon>Caryophyllaceae</taxon>
        <taxon>Caryophylleae</taxon>
        <taxon>Saponaria</taxon>
    </lineage>
</organism>
<dbReference type="InterPro" id="IPR008271">
    <property type="entry name" value="Ser/Thr_kinase_AS"/>
</dbReference>
<dbReference type="EMBL" id="JBDFQZ010000008">
    <property type="protein sequence ID" value="KAK9698968.1"/>
    <property type="molecule type" value="Genomic_DNA"/>
</dbReference>
<evidence type="ECO:0000256" key="6">
    <source>
        <dbReference type="ARBA" id="ARBA00038999"/>
    </source>
</evidence>
<dbReference type="SMART" id="SM00220">
    <property type="entry name" value="S_TKc"/>
    <property type="match status" value="1"/>
</dbReference>
<dbReference type="InterPro" id="IPR000719">
    <property type="entry name" value="Prot_kinase_dom"/>
</dbReference>
<evidence type="ECO:0000256" key="3">
    <source>
        <dbReference type="ARBA" id="ARBA00022777"/>
    </source>
</evidence>
<proteinExistence type="inferred from homology"/>
<dbReference type="Pfam" id="PF00069">
    <property type="entry name" value="Pkinase"/>
    <property type="match status" value="1"/>
</dbReference>
<keyword evidence="3" id="KW-0418">Kinase</keyword>
<reference evidence="11" key="1">
    <citation type="submission" date="2024-03" db="EMBL/GenBank/DDBJ databases">
        <title>WGS assembly of Saponaria officinalis var. Norfolk2.</title>
        <authorList>
            <person name="Jenkins J."/>
            <person name="Shu S."/>
            <person name="Grimwood J."/>
            <person name="Barry K."/>
            <person name="Goodstein D."/>
            <person name="Schmutz J."/>
            <person name="Leebens-Mack J."/>
            <person name="Osbourn A."/>
        </authorList>
    </citation>
    <scope>NUCLEOTIDE SEQUENCE [LARGE SCALE GENOMIC DNA]</scope>
    <source>
        <strain evidence="11">JIC</strain>
    </source>
</reference>
<evidence type="ECO:0000256" key="2">
    <source>
        <dbReference type="ARBA" id="ARBA00022741"/>
    </source>
</evidence>
<dbReference type="PROSITE" id="PS00108">
    <property type="entry name" value="PROTEIN_KINASE_ST"/>
    <property type="match status" value="1"/>
</dbReference>
<keyword evidence="12" id="KW-1185">Reference proteome</keyword>
<comment type="catalytic activity">
    <reaction evidence="7">
        <text>L-seryl-[protein] + ATP = O-phospho-L-seryl-[protein] + ADP + H(+)</text>
        <dbReference type="Rhea" id="RHEA:17989"/>
        <dbReference type="Rhea" id="RHEA-COMP:9863"/>
        <dbReference type="Rhea" id="RHEA-COMP:11604"/>
        <dbReference type="ChEBI" id="CHEBI:15378"/>
        <dbReference type="ChEBI" id="CHEBI:29999"/>
        <dbReference type="ChEBI" id="CHEBI:30616"/>
        <dbReference type="ChEBI" id="CHEBI:83421"/>
        <dbReference type="ChEBI" id="CHEBI:456216"/>
        <dbReference type="EC" id="2.7.12.2"/>
    </reaction>
</comment>
<keyword evidence="4" id="KW-0067">ATP-binding</keyword>
<evidence type="ECO:0000313" key="12">
    <source>
        <dbReference type="Proteomes" id="UP001443914"/>
    </source>
</evidence>
<comment type="similarity">
    <text evidence="5">Belongs to the protein kinase superfamily. STE Ser/Thr protein kinase family. MAP kinase kinase subfamily.</text>
</comment>
<evidence type="ECO:0000313" key="11">
    <source>
        <dbReference type="EMBL" id="KAK9698968.1"/>
    </source>
</evidence>
<dbReference type="Gene3D" id="1.10.510.10">
    <property type="entry name" value="Transferase(Phosphotransferase) domain 1"/>
    <property type="match status" value="1"/>
</dbReference>
<name>A0AAW1J7Y0_SAPOF</name>
<dbReference type="GO" id="GO:0004708">
    <property type="term" value="F:MAP kinase kinase activity"/>
    <property type="evidence" value="ECO:0007669"/>
    <property type="project" value="UniProtKB-EC"/>
</dbReference>
<evidence type="ECO:0000256" key="9">
    <source>
        <dbReference type="ARBA" id="ARBA00051693"/>
    </source>
</evidence>
<keyword evidence="2" id="KW-0547">Nucleotide-binding</keyword>
<feature type="domain" description="Protein kinase" evidence="10">
    <location>
        <begin position="43"/>
        <end position="310"/>
    </location>
</feature>
<dbReference type="GO" id="GO:0005524">
    <property type="term" value="F:ATP binding"/>
    <property type="evidence" value="ECO:0007669"/>
    <property type="project" value="UniProtKB-KW"/>
</dbReference>
<keyword evidence="1" id="KW-0808">Transferase</keyword>
<dbReference type="PANTHER" id="PTHR48013:SF9">
    <property type="entry name" value="DUAL SPECIFICITY MITOGEN-ACTIVATED PROTEIN KINASE KINASE 5"/>
    <property type="match status" value="1"/>
</dbReference>
<evidence type="ECO:0000256" key="5">
    <source>
        <dbReference type="ARBA" id="ARBA00038035"/>
    </source>
</evidence>
<gene>
    <name evidence="11" type="ORF">RND81_08G144400</name>
</gene>
<evidence type="ECO:0000259" key="10">
    <source>
        <dbReference type="PROSITE" id="PS50011"/>
    </source>
</evidence>
<dbReference type="AlphaFoldDB" id="A0AAW1J7Y0"/>
<comment type="catalytic activity">
    <reaction evidence="9">
        <text>L-tyrosyl-[protein] + ATP = O-phospho-L-tyrosyl-[protein] + ADP + H(+)</text>
        <dbReference type="Rhea" id="RHEA:10596"/>
        <dbReference type="Rhea" id="RHEA-COMP:10136"/>
        <dbReference type="Rhea" id="RHEA-COMP:20101"/>
        <dbReference type="ChEBI" id="CHEBI:15378"/>
        <dbReference type="ChEBI" id="CHEBI:30616"/>
        <dbReference type="ChEBI" id="CHEBI:46858"/>
        <dbReference type="ChEBI" id="CHEBI:61978"/>
        <dbReference type="ChEBI" id="CHEBI:456216"/>
        <dbReference type="EC" id="2.7.12.2"/>
    </reaction>
</comment>
<sequence>MTLVRQRRHQQSLRLLVPPSVFSAQNLWLNPSTTQVVTSLNDLEKLEVAGCGSSSTVYKVRHRRGGSIYALKVLRSDGGSLMNQTHEADILANVNSEFLVRCYGVIHNNSGELCFIMEYMDYGSLHDVLRVYRRLPETIISTVARRVLEGLNYLQGKQIVHRDIKPSNLLINSQGEVKIADFGASTKILTGGSSESSETRQGTWAYMSPERFDPEKWDDDRNDDGGLKGFAGDLWSLGVVLMECFLGQFPFIDRDQKLDWTSLTSAICFGEIVQLPETVSFEFRSFLERSLEKDWRKRGLVSELLDHPFVNKRRCDSNQEMRILLNTG</sequence>
<evidence type="ECO:0000256" key="1">
    <source>
        <dbReference type="ARBA" id="ARBA00022679"/>
    </source>
</evidence>
<dbReference type="PROSITE" id="PS50011">
    <property type="entry name" value="PROTEIN_KINASE_DOM"/>
    <property type="match status" value="1"/>
</dbReference>
<comment type="caution">
    <text evidence="11">The sequence shown here is derived from an EMBL/GenBank/DDBJ whole genome shotgun (WGS) entry which is preliminary data.</text>
</comment>
<dbReference type="Proteomes" id="UP001443914">
    <property type="component" value="Unassembled WGS sequence"/>
</dbReference>
<dbReference type="PANTHER" id="PTHR48013">
    <property type="entry name" value="DUAL SPECIFICITY MITOGEN-ACTIVATED PROTEIN KINASE KINASE 5-RELATED"/>
    <property type="match status" value="1"/>
</dbReference>